<accession>A0A7G9YYB8</accession>
<protein>
    <recommendedName>
        <fullName evidence="2">HEPN domain-containing protein</fullName>
    </recommendedName>
</protein>
<organism evidence="1">
    <name type="scientific">Candidatus Methanophagaceae archaeon ANME-1 ERB6</name>
    <dbReference type="NCBI Taxonomy" id="2759912"/>
    <lineage>
        <taxon>Archaea</taxon>
        <taxon>Methanobacteriati</taxon>
        <taxon>Methanobacteriota</taxon>
        <taxon>Stenosarchaea group</taxon>
        <taxon>Methanomicrobia</taxon>
        <taxon>Candidatus Methanophagales</taxon>
        <taxon>Candidatus Methanophagaceae</taxon>
    </lineage>
</organism>
<dbReference type="InterPro" id="IPR010268">
    <property type="entry name" value="PaREP1"/>
</dbReference>
<name>A0A7G9YYB8_9EURY</name>
<dbReference type="AlphaFoldDB" id="A0A7G9YYB8"/>
<dbReference type="Gene3D" id="1.20.120.330">
    <property type="entry name" value="Nucleotidyltransferases domain 2"/>
    <property type="match status" value="1"/>
</dbReference>
<proteinExistence type="predicted"/>
<dbReference type="PANTHER" id="PTHR34237:SF1">
    <property type="entry name" value="PAREP8"/>
    <property type="match status" value="1"/>
</dbReference>
<evidence type="ECO:0008006" key="2">
    <source>
        <dbReference type="Google" id="ProtNLM"/>
    </source>
</evidence>
<gene>
    <name evidence="1" type="ORF">PNHJDAII_00006</name>
</gene>
<dbReference type="Pfam" id="PF05942">
    <property type="entry name" value="PaREP1"/>
    <property type="match status" value="1"/>
</dbReference>
<evidence type="ECO:0000313" key="1">
    <source>
        <dbReference type="EMBL" id="QNO53002.1"/>
    </source>
</evidence>
<sequence length="125" mass="14791">MSDLNKAQRHVRRRDDYYNNALKYAATGKFPKASEFLWGAVTQSLKALAATRDITIPTHAAFFSFTRDISKELEDEEFHKSFLFLNTLHKNFYDEVIDPKDFQMYRKEAESFLRKIEEIAKKMEQ</sequence>
<reference evidence="1" key="1">
    <citation type="submission" date="2020-06" db="EMBL/GenBank/DDBJ databases">
        <title>Unique genomic features of the anaerobic methanotrophic archaea.</title>
        <authorList>
            <person name="Chadwick G.L."/>
            <person name="Skennerton C.T."/>
            <person name="Laso-Perez R."/>
            <person name="Leu A.O."/>
            <person name="Speth D.R."/>
            <person name="Yu H."/>
            <person name="Morgan-Lang C."/>
            <person name="Hatzenpichler R."/>
            <person name="Goudeau D."/>
            <person name="Malmstrom R."/>
            <person name="Brazelton W.J."/>
            <person name="Woyke T."/>
            <person name="Hallam S.J."/>
            <person name="Tyson G.W."/>
            <person name="Wegener G."/>
            <person name="Boetius A."/>
            <person name="Orphan V."/>
        </authorList>
    </citation>
    <scope>NUCLEOTIDE SEQUENCE</scope>
</reference>
<dbReference type="EMBL" id="MT631528">
    <property type="protein sequence ID" value="QNO53002.1"/>
    <property type="molecule type" value="Genomic_DNA"/>
</dbReference>
<dbReference type="PANTHER" id="PTHR34237">
    <property type="entry name" value="PAREP8-RELATED"/>
    <property type="match status" value="1"/>
</dbReference>